<feature type="region of interest" description="Disordered" evidence="1">
    <location>
        <begin position="63"/>
        <end position="84"/>
    </location>
</feature>
<evidence type="ECO:0000256" key="1">
    <source>
        <dbReference type="SAM" id="MobiDB-lite"/>
    </source>
</evidence>
<dbReference type="EMBL" id="JARK01000079">
    <property type="protein sequence ID" value="EYC43842.1"/>
    <property type="molecule type" value="Genomic_DNA"/>
</dbReference>
<evidence type="ECO:0000313" key="2">
    <source>
        <dbReference type="EMBL" id="EYC43842.1"/>
    </source>
</evidence>
<proteinExistence type="predicted"/>
<comment type="caution">
    <text evidence="2">The sequence shown here is derived from an EMBL/GenBank/DDBJ whole genome shotgun (WGS) entry which is preliminary data.</text>
</comment>
<accession>A0A016WX40</accession>
<organism evidence="2 3">
    <name type="scientific">Ancylostoma ceylanicum</name>
    <dbReference type="NCBI Taxonomy" id="53326"/>
    <lineage>
        <taxon>Eukaryota</taxon>
        <taxon>Metazoa</taxon>
        <taxon>Ecdysozoa</taxon>
        <taxon>Nematoda</taxon>
        <taxon>Chromadorea</taxon>
        <taxon>Rhabditida</taxon>
        <taxon>Rhabditina</taxon>
        <taxon>Rhabditomorpha</taxon>
        <taxon>Strongyloidea</taxon>
        <taxon>Ancylostomatidae</taxon>
        <taxon>Ancylostomatinae</taxon>
        <taxon>Ancylostoma</taxon>
    </lineage>
</organism>
<reference evidence="3" key="1">
    <citation type="journal article" date="2015" name="Nat. Genet.">
        <title>The genome and transcriptome of the zoonotic hookworm Ancylostoma ceylanicum identify infection-specific gene families.</title>
        <authorList>
            <person name="Schwarz E.M."/>
            <person name="Hu Y."/>
            <person name="Antoshechkin I."/>
            <person name="Miller M.M."/>
            <person name="Sternberg P.W."/>
            <person name="Aroian R.V."/>
        </authorList>
    </citation>
    <scope>NUCLEOTIDE SEQUENCE</scope>
    <source>
        <strain evidence="3">HY135</strain>
    </source>
</reference>
<name>A0A016WX40_9BILA</name>
<sequence>MLTHEGRGEAYDEETARSAHSRIDEHLRALGNPTLFFYSLLYLYIATERLSSICICVDFSSSHVTSRRRSPSSRYTFPTPYADKGESPKIWAYDPRQSTTYWVGVFSPHG</sequence>
<gene>
    <name evidence="2" type="primary">Acey_s0479.g2219</name>
    <name evidence="2" type="ORF">Y032_0479g2219</name>
</gene>
<evidence type="ECO:0000313" key="3">
    <source>
        <dbReference type="Proteomes" id="UP000024635"/>
    </source>
</evidence>
<protein>
    <submittedName>
        <fullName evidence="2">Uncharacterized protein</fullName>
    </submittedName>
</protein>
<dbReference type="Proteomes" id="UP000024635">
    <property type="component" value="Unassembled WGS sequence"/>
</dbReference>
<keyword evidence="3" id="KW-1185">Reference proteome</keyword>
<dbReference type="AlphaFoldDB" id="A0A016WX40"/>